<organism evidence="4 5">
    <name type="scientific">Roseospira visakhapatnamensis</name>
    <dbReference type="NCBI Taxonomy" id="390880"/>
    <lineage>
        <taxon>Bacteria</taxon>
        <taxon>Pseudomonadati</taxon>
        <taxon>Pseudomonadota</taxon>
        <taxon>Alphaproteobacteria</taxon>
        <taxon>Rhodospirillales</taxon>
        <taxon>Rhodospirillaceae</taxon>
        <taxon>Roseospira</taxon>
    </lineage>
</organism>
<dbReference type="CDD" id="cd04301">
    <property type="entry name" value="NAT_SF"/>
    <property type="match status" value="1"/>
</dbReference>
<evidence type="ECO:0000256" key="1">
    <source>
        <dbReference type="ARBA" id="ARBA00022679"/>
    </source>
</evidence>
<dbReference type="RefSeq" id="WP_221238414.1">
    <property type="nucleotide sequence ID" value="NZ_JACIGK010000014.1"/>
</dbReference>
<dbReference type="InterPro" id="IPR050769">
    <property type="entry name" value="NAT_camello-type"/>
</dbReference>
<dbReference type="EMBL" id="JACIGK010000014">
    <property type="protein sequence ID" value="MBB4266462.1"/>
    <property type="molecule type" value="Genomic_DNA"/>
</dbReference>
<dbReference type="Gene3D" id="3.40.630.30">
    <property type="match status" value="1"/>
</dbReference>
<proteinExistence type="predicted"/>
<comment type="caution">
    <text evidence="4">The sequence shown here is derived from an EMBL/GenBank/DDBJ whole genome shotgun (WGS) entry which is preliminary data.</text>
</comment>
<evidence type="ECO:0000313" key="5">
    <source>
        <dbReference type="Proteomes" id="UP000554286"/>
    </source>
</evidence>
<keyword evidence="5" id="KW-1185">Reference proteome</keyword>
<evidence type="ECO:0000259" key="3">
    <source>
        <dbReference type="PROSITE" id="PS51186"/>
    </source>
</evidence>
<feature type="domain" description="N-acetyltransferase" evidence="3">
    <location>
        <begin position="14"/>
        <end position="174"/>
    </location>
</feature>
<keyword evidence="1 4" id="KW-0808">Transferase</keyword>
<feature type="region of interest" description="Disordered" evidence="2">
    <location>
        <begin position="163"/>
        <end position="189"/>
    </location>
</feature>
<reference evidence="4 5" key="1">
    <citation type="submission" date="2020-08" db="EMBL/GenBank/DDBJ databases">
        <title>Genome sequencing of Purple Non-Sulfur Bacteria from various extreme environments.</title>
        <authorList>
            <person name="Mayer M."/>
        </authorList>
    </citation>
    <scope>NUCLEOTIDE SEQUENCE [LARGE SCALE GENOMIC DNA]</scope>
    <source>
        <strain evidence="4 5">JA131</strain>
    </source>
</reference>
<evidence type="ECO:0000313" key="4">
    <source>
        <dbReference type="EMBL" id="MBB4266462.1"/>
    </source>
</evidence>
<evidence type="ECO:0000256" key="2">
    <source>
        <dbReference type="SAM" id="MobiDB-lite"/>
    </source>
</evidence>
<dbReference type="PANTHER" id="PTHR13947">
    <property type="entry name" value="GNAT FAMILY N-ACETYLTRANSFERASE"/>
    <property type="match status" value="1"/>
</dbReference>
<name>A0A7W6WAG3_9PROT</name>
<dbReference type="AlphaFoldDB" id="A0A7W6WAG3"/>
<dbReference type="Proteomes" id="UP000554286">
    <property type="component" value="Unassembled WGS sequence"/>
</dbReference>
<gene>
    <name evidence="4" type="ORF">GGD89_002094</name>
</gene>
<dbReference type="GO" id="GO:0008080">
    <property type="term" value="F:N-acetyltransferase activity"/>
    <property type="evidence" value="ECO:0007669"/>
    <property type="project" value="InterPro"/>
</dbReference>
<dbReference type="PANTHER" id="PTHR13947:SF37">
    <property type="entry name" value="LD18367P"/>
    <property type="match status" value="1"/>
</dbReference>
<dbReference type="Pfam" id="PF00583">
    <property type="entry name" value="Acetyltransf_1"/>
    <property type="match status" value="1"/>
</dbReference>
<dbReference type="PROSITE" id="PS51186">
    <property type="entry name" value="GNAT"/>
    <property type="match status" value="1"/>
</dbReference>
<dbReference type="SUPFAM" id="SSF55729">
    <property type="entry name" value="Acyl-CoA N-acyltransferases (Nat)"/>
    <property type="match status" value="1"/>
</dbReference>
<accession>A0A7W6WAG3</accession>
<sequence length="189" mass="20181">MARPTPPARPDGLVVAEGYVPGALAAVIGLHMDYYGPRWGFGLPFEAKVAGEMAAFLERLEPARDLFLVARDGDGRVLGSISVDGAVSGTEAAHLRWFIIGDACRGTGLGRRLLDQAVAFCDRRGVARSYLTTFAGLDAARHLYESVGFTLVSTSAVDQWGGGVREQRFERPGPLSDTPEHRPGRGSPG</sequence>
<dbReference type="InterPro" id="IPR016181">
    <property type="entry name" value="Acyl_CoA_acyltransferase"/>
</dbReference>
<dbReference type="InterPro" id="IPR000182">
    <property type="entry name" value="GNAT_dom"/>
</dbReference>
<protein>
    <submittedName>
        <fullName evidence="4">GNAT superfamily N-acetyltransferase</fullName>
    </submittedName>
</protein>